<name>A0ABD0VZ80_UMBPY</name>
<dbReference type="AlphaFoldDB" id="A0ABD0VZ80"/>
<evidence type="ECO:0000313" key="2">
    <source>
        <dbReference type="Proteomes" id="UP001557470"/>
    </source>
</evidence>
<accession>A0ABD0VZ80</accession>
<protein>
    <submittedName>
        <fullName evidence="1">Uncharacterized protein</fullName>
    </submittedName>
</protein>
<organism evidence="1 2">
    <name type="scientific">Umbra pygmaea</name>
    <name type="common">Eastern mudminnow</name>
    <dbReference type="NCBI Taxonomy" id="75934"/>
    <lineage>
        <taxon>Eukaryota</taxon>
        <taxon>Metazoa</taxon>
        <taxon>Chordata</taxon>
        <taxon>Craniata</taxon>
        <taxon>Vertebrata</taxon>
        <taxon>Euteleostomi</taxon>
        <taxon>Actinopterygii</taxon>
        <taxon>Neopterygii</taxon>
        <taxon>Teleostei</taxon>
        <taxon>Protacanthopterygii</taxon>
        <taxon>Esociformes</taxon>
        <taxon>Umbridae</taxon>
        <taxon>Umbra</taxon>
    </lineage>
</organism>
<keyword evidence="2" id="KW-1185">Reference proteome</keyword>
<evidence type="ECO:0000313" key="1">
    <source>
        <dbReference type="EMBL" id="KAL0962866.1"/>
    </source>
</evidence>
<comment type="caution">
    <text evidence="1">The sequence shown here is derived from an EMBL/GenBank/DDBJ whole genome shotgun (WGS) entry which is preliminary data.</text>
</comment>
<proteinExistence type="predicted"/>
<sequence>MLQNSLSLPQPLQPQPWLSSLQLPEPVKAQVQFSLVSQPARVADTADESFSLCLHSADDPASPGPHESARGSPCQHNRHCLPHLYKRVHPLCQWWNVCPPSMCCRLRPLYRVLLCCL</sequence>
<reference evidence="1 2" key="1">
    <citation type="submission" date="2024-06" db="EMBL/GenBank/DDBJ databases">
        <authorList>
            <person name="Pan Q."/>
            <person name="Wen M."/>
            <person name="Jouanno E."/>
            <person name="Zahm M."/>
            <person name="Klopp C."/>
            <person name="Cabau C."/>
            <person name="Louis A."/>
            <person name="Berthelot C."/>
            <person name="Parey E."/>
            <person name="Roest Crollius H."/>
            <person name="Montfort J."/>
            <person name="Robinson-Rechavi M."/>
            <person name="Bouchez O."/>
            <person name="Lampietro C."/>
            <person name="Lopez Roques C."/>
            <person name="Donnadieu C."/>
            <person name="Postlethwait J."/>
            <person name="Bobe J."/>
            <person name="Verreycken H."/>
            <person name="Guiguen Y."/>
        </authorList>
    </citation>
    <scope>NUCLEOTIDE SEQUENCE [LARGE SCALE GENOMIC DNA]</scope>
    <source>
        <strain evidence="1">Up_M1</strain>
        <tissue evidence="1">Testis</tissue>
    </source>
</reference>
<gene>
    <name evidence="1" type="ORF">UPYG_G00346530</name>
</gene>
<dbReference type="Proteomes" id="UP001557470">
    <property type="component" value="Unassembled WGS sequence"/>
</dbReference>
<dbReference type="EMBL" id="JAGEUA010000011">
    <property type="protein sequence ID" value="KAL0962866.1"/>
    <property type="molecule type" value="Genomic_DNA"/>
</dbReference>